<feature type="transmembrane region" description="Helical" evidence="1">
    <location>
        <begin position="31"/>
        <end position="50"/>
    </location>
</feature>
<proteinExistence type="predicted"/>
<reference evidence="2 3" key="1">
    <citation type="submission" date="2019-07" db="EMBL/GenBank/DDBJ databases">
        <title>Complete genome sequence of bacteriophage infecting Erwinia pyrifoliae.</title>
        <authorList>
            <person name="Kim S.G."/>
            <person name="Park S.C."/>
        </authorList>
    </citation>
    <scope>NUCLEOTIDE SEQUENCE [LARGE SCALE GENOMIC DNA]</scope>
</reference>
<evidence type="ECO:0000313" key="2">
    <source>
        <dbReference type="EMBL" id="QEQ94740.1"/>
    </source>
</evidence>
<sequence length="56" mass="5939">MSQFNRGMLKLVASLVFMTYAMSELTVSESLAALCFAGVGVVLCSGFIQLTTKGES</sequence>
<evidence type="ECO:0000256" key="1">
    <source>
        <dbReference type="SAM" id="Phobius"/>
    </source>
</evidence>
<keyword evidence="1" id="KW-1133">Transmembrane helix</keyword>
<evidence type="ECO:0000313" key="3">
    <source>
        <dbReference type="Proteomes" id="UP000325714"/>
    </source>
</evidence>
<accession>A0A5J6DA63</accession>
<name>A0A5J6DA63_9CAUD</name>
<gene>
    <name evidence="2" type="ORF">pEpSNUABM09_42</name>
</gene>
<keyword evidence="1" id="KW-0472">Membrane</keyword>
<keyword evidence="1" id="KW-0812">Transmembrane</keyword>
<dbReference type="EMBL" id="MN184885">
    <property type="protein sequence ID" value="QEQ94740.1"/>
    <property type="molecule type" value="Genomic_DNA"/>
</dbReference>
<protein>
    <submittedName>
        <fullName evidence="2">Uncharacterized protein</fullName>
    </submittedName>
</protein>
<dbReference type="Proteomes" id="UP000325714">
    <property type="component" value="Segment"/>
</dbReference>
<keyword evidence="3" id="KW-1185">Reference proteome</keyword>
<organism evidence="2 3">
    <name type="scientific">Erwinia phage pEp_SNUABM_09</name>
    <dbReference type="NCBI Taxonomy" id="2601644"/>
    <lineage>
        <taxon>Viruses</taxon>
        <taxon>Duplodnaviria</taxon>
        <taxon>Heunggongvirae</taxon>
        <taxon>Uroviricota</taxon>
        <taxon>Caudoviricetes</taxon>
        <taxon>Autographivirales</taxon>
        <taxon>Autotranscriptaviridae</taxon>
        <taxon>Studiervirinae</taxon>
        <taxon>Snaubvirus</taxon>
        <taxon>Snaubvirus pEpSNUABM09</taxon>
    </lineage>
</organism>